<dbReference type="PANTHER" id="PTHR12829">
    <property type="entry name" value="N6-ADENOSINE-METHYLTRANSFERASE"/>
    <property type="match status" value="1"/>
</dbReference>
<comment type="catalytic activity">
    <reaction evidence="5">
        <text>an adenosine in mRNA + S-adenosyl-L-methionine = an N(6)-methyladenosine in mRNA + S-adenosyl-L-homocysteine + H(+)</text>
        <dbReference type="Rhea" id="RHEA:55584"/>
        <dbReference type="Rhea" id="RHEA-COMP:12414"/>
        <dbReference type="Rhea" id="RHEA-COMP:12417"/>
        <dbReference type="ChEBI" id="CHEBI:15378"/>
        <dbReference type="ChEBI" id="CHEBI:57856"/>
        <dbReference type="ChEBI" id="CHEBI:59789"/>
        <dbReference type="ChEBI" id="CHEBI:74411"/>
        <dbReference type="ChEBI" id="CHEBI:74449"/>
        <dbReference type="EC" id="2.1.1.348"/>
    </reaction>
</comment>
<proteinExistence type="inferred from homology"/>
<evidence type="ECO:0000256" key="3">
    <source>
        <dbReference type="ARBA" id="ARBA00022679"/>
    </source>
</evidence>
<dbReference type="GO" id="GO:0032259">
    <property type="term" value="P:methylation"/>
    <property type="evidence" value="ECO:0007669"/>
    <property type="project" value="UniProtKB-KW"/>
</dbReference>
<dbReference type="PROSITE" id="PS00092">
    <property type="entry name" value="N6_MTASE"/>
    <property type="match status" value="1"/>
</dbReference>
<protein>
    <recommendedName>
        <fullName evidence="1">mRNA m(6)A methyltransferase</fullName>
        <ecNumber evidence="1">2.1.1.348</ecNumber>
    </recommendedName>
</protein>
<organism evidence="7 8">
    <name type="scientific">Anaeramoeba flamelloides</name>
    <dbReference type="NCBI Taxonomy" id="1746091"/>
    <lineage>
        <taxon>Eukaryota</taxon>
        <taxon>Metamonada</taxon>
        <taxon>Anaeramoebidae</taxon>
        <taxon>Anaeramoeba</taxon>
    </lineage>
</organism>
<sequence length="211" mass="24759">MQETVTVEEAEKQIDIFHPPPKCIWLKHKAHEFDFNKLKKYTDNFDAIVMDPPWRLAQTKTVRRGVHLGFGTMSFNQIQDMNLKKLSSKGMIFVWTVNFYYPQTIKLIKNWGYKFFESFCWLKVSNTNRTFKGNGYAFQHSKEHCIIGIKGNPKLNIELVNSLISPRKGQSRKPEKLYEIIKSIFPDGIFLEIFARRNNLRDGFLSVGLEF</sequence>
<evidence type="ECO:0000256" key="1">
    <source>
        <dbReference type="ARBA" id="ARBA00012160"/>
    </source>
</evidence>
<comment type="caution">
    <text evidence="7">The sequence shown here is derived from an EMBL/GenBank/DDBJ whole genome shotgun (WGS) entry which is preliminary data.</text>
</comment>
<evidence type="ECO:0000313" key="8">
    <source>
        <dbReference type="Proteomes" id="UP001146793"/>
    </source>
</evidence>
<dbReference type="InterPro" id="IPR007757">
    <property type="entry name" value="MT-A70-like"/>
</dbReference>
<dbReference type="PROSITE" id="PS51143">
    <property type="entry name" value="MT_A70"/>
    <property type="match status" value="1"/>
</dbReference>
<keyword evidence="2" id="KW-0489">Methyltransferase</keyword>
<dbReference type="Proteomes" id="UP001146793">
    <property type="component" value="Unassembled WGS sequence"/>
</dbReference>
<name>A0AAV7ZUH3_9EUKA</name>
<dbReference type="GO" id="GO:0001734">
    <property type="term" value="F:mRNA m(6)A methyltransferase activity"/>
    <property type="evidence" value="ECO:0007669"/>
    <property type="project" value="UniProtKB-EC"/>
</dbReference>
<dbReference type="InterPro" id="IPR029063">
    <property type="entry name" value="SAM-dependent_MTases_sf"/>
</dbReference>
<dbReference type="Gene3D" id="3.40.50.150">
    <property type="entry name" value="Vaccinia Virus protein VP39"/>
    <property type="match status" value="1"/>
</dbReference>
<dbReference type="GO" id="GO:0005634">
    <property type="term" value="C:nucleus"/>
    <property type="evidence" value="ECO:0007669"/>
    <property type="project" value="TreeGrafter"/>
</dbReference>
<evidence type="ECO:0000256" key="2">
    <source>
        <dbReference type="ARBA" id="ARBA00022603"/>
    </source>
</evidence>
<dbReference type="GO" id="GO:0036396">
    <property type="term" value="C:RNA N6-methyladenosine methyltransferase complex"/>
    <property type="evidence" value="ECO:0007669"/>
    <property type="project" value="TreeGrafter"/>
</dbReference>
<dbReference type="EMBL" id="JANTQA010000023">
    <property type="protein sequence ID" value="KAJ3444048.1"/>
    <property type="molecule type" value="Genomic_DNA"/>
</dbReference>
<accession>A0AAV7ZUH3</accession>
<dbReference type="AlphaFoldDB" id="A0AAV7ZUH3"/>
<evidence type="ECO:0000313" key="7">
    <source>
        <dbReference type="EMBL" id="KAJ3444048.1"/>
    </source>
</evidence>
<dbReference type="Pfam" id="PF05063">
    <property type="entry name" value="MT-A70"/>
    <property type="match status" value="1"/>
</dbReference>
<dbReference type="GO" id="GO:0003676">
    <property type="term" value="F:nucleic acid binding"/>
    <property type="evidence" value="ECO:0007669"/>
    <property type="project" value="InterPro"/>
</dbReference>
<evidence type="ECO:0000256" key="6">
    <source>
        <dbReference type="PROSITE-ProRule" id="PRU00489"/>
    </source>
</evidence>
<evidence type="ECO:0000256" key="5">
    <source>
        <dbReference type="ARBA" id="ARBA00048957"/>
    </source>
</evidence>
<keyword evidence="3" id="KW-0808">Transferase</keyword>
<reference evidence="7" key="1">
    <citation type="submission" date="2022-08" db="EMBL/GenBank/DDBJ databases">
        <title>Novel sulphate-reducing endosymbionts in the free-living metamonad Anaeramoeba.</title>
        <authorList>
            <person name="Jerlstrom-Hultqvist J."/>
            <person name="Cepicka I."/>
            <person name="Gallot-Lavallee L."/>
            <person name="Salas-Leiva D."/>
            <person name="Curtis B.A."/>
            <person name="Zahonova K."/>
            <person name="Pipaliya S."/>
            <person name="Dacks J."/>
            <person name="Roger A.J."/>
        </authorList>
    </citation>
    <scope>NUCLEOTIDE SEQUENCE</scope>
    <source>
        <strain evidence="7">Busselton2</strain>
    </source>
</reference>
<gene>
    <name evidence="7" type="ORF">M0812_09898</name>
</gene>
<dbReference type="InterPro" id="IPR002052">
    <property type="entry name" value="DNA_methylase_N6_adenine_CS"/>
</dbReference>
<comment type="similarity">
    <text evidence="6">Belongs to the MT-A70-like family.</text>
</comment>
<dbReference type="EC" id="2.1.1.348" evidence="1"/>
<keyword evidence="4" id="KW-0949">S-adenosyl-L-methionine</keyword>
<evidence type="ECO:0000256" key="4">
    <source>
        <dbReference type="ARBA" id="ARBA00022691"/>
    </source>
</evidence>
<dbReference type="PANTHER" id="PTHR12829:SF7">
    <property type="entry name" value="N6-ADENOSINE-METHYLTRANSFERASE CATALYTIC SUBUNIT"/>
    <property type="match status" value="1"/>
</dbReference>
<dbReference type="SUPFAM" id="SSF53335">
    <property type="entry name" value="S-adenosyl-L-methionine-dependent methyltransferases"/>
    <property type="match status" value="1"/>
</dbReference>